<comment type="caution">
    <text evidence="1">The sequence shown here is derived from an EMBL/GenBank/DDBJ whole genome shotgun (WGS) entry which is preliminary data.</text>
</comment>
<sequence>MKRDIDLQKIPASLEAGAKQAVNKGLPFHNRTLNEIEAKDLRIYEELRKGTARVKVFDMDT</sequence>
<reference evidence="1" key="1">
    <citation type="submission" date="2017-02" db="EMBL/GenBank/DDBJ databases">
        <title>Delving into the versatile metabolic prowess of the omnipresent phylum Bacteroidetes.</title>
        <authorList>
            <person name="Nobu M.K."/>
            <person name="Mei R."/>
            <person name="Narihiro T."/>
            <person name="Kuroda K."/>
            <person name="Liu W.-T."/>
        </authorList>
    </citation>
    <scope>NUCLEOTIDE SEQUENCE</scope>
    <source>
        <strain evidence="1">ADurb.Bin131</strain>
    </source>
</reference>
<name>A0A1V6CF53_UNCT6</name>
<dbReference type="AlphaFoldDB" id="A0A1V6CF53"/>
<evidence type="ECO:0000313" key="1">
    <source>
        <dbReference type="EMBL" id="OQB75518.1"/>
    </source>
</evidence>
<organism evidence="1">
    <name type="scientific">candidate division TA06 bacterium ADurb.Bin131</name>
    <dbReference type="NCBI Taxonomy" id="1852827"/>
    <lineage>
        <taxon>Bacteria</taxon>
        <taxon>Bacteria division TA06</taxon>
    </lineage>
</organism>
<protein>
    <submittedName>
        <fullName evidence="1">Uncharacterized protein</fullName>
    </submittedName>
</protein>
<dbReference type="EMBL" id="MWDQ01000008">
    <property type="protein sequence ID" value="OQB75518.1"/>
    <property type="molecule type" value="Genomic_DNA"/>
</dbReference>
<dbReference type="Proteomes" id="UP000485562">
    <property type="component" value="Unassembled WGS sequence"/>
</dbReference>
<proteinExistence type="predicted"/>
<gene>
    <name evidence="1" type="ORF">BWX89_00022</name>
</gene>
<accession>A0A1V6CF53</accession>